<dbReference type="EMBL" id="CAJVQB010037947">
    <property type="protein sequence ID" value="CAG8825742.1"/>
    <property type="molecule type" value="Genomic_DNA"/>
</dbReference>
<reference evidence="1 2" key="1">
    <citation type="submission" date="2021-06" db="EMBL/GenBank/DDBJ databases">
        <authorList>
            <person name="Kallberg Y."/>
            <person name="Tangrot J."/>
            <person name="Rosling A."/>
        </authorList>
    </citation>
    <scope>NUCLEOTIDE SEQUENCE [LARGE SCALE GENOMIC DNA]</scope>
    <source>
        <strain evidence="1 2">120-4 pot B 10/14</strain>
    </source>
</reference>
<name>A0ABN7WD32_GIGMA</name>
<comment type="caution">
    <text evidence="1">The sequence shown here is derived from an EMBL/GenBank/DDBJ whole genome shotgun (WGS) entry which is preliminary data.</text>
</comment>
<evidence type="ECO:0000313" key="2">
    <source>
        <dbReference type="Proteomes" id="UP000789901"/>
    </source>
</evidence>
<feature type="non-terminal residue" evidence="1">
    <location>
        <position position="50"/>
    </location>
</feature>
<accession>A0ABN7WD32</accession>
<dbReference type="Proteomes" id="UP000789901">
    <property type="component" value="Unassembled WGS sequence"/>
</dbReference>
<keyword evidence="2" id="KW-1185">Reference proteome</keyword>
<sequence length="50" mass="5808">MRSNEANHCQEDFPNSIFSRIIHTSEVIGCYNGHGPNFGCYFRMQNDNKK</sequence>
<organism evidence="1 2">
    <name type="scientific">Gigaspora margarita</name>
    <dbReference type="NCBI Taxonomy" id="4874"/>
    <lineage>
        <taxon>Eukaryota</taxon>
        <taxon>Fungi</taxon>
        <taxon>Fungi incertae sedis</taxon>
        <taxon>Mucoromycota</taxon>
        <taxon>Glomeromycotina</taxon>
        <taxon>Glomeromycetes</taxon>
        <taxon>Diversisporales</taxon>
        <taxon>Gigasporaceae</taxon>
        <taxon>Gigaspora</taxon>
    </lineage>
</organism>
<protein>
    <submittedName>
        <fullName evidence="1">18946_t:CDS:1</fullName>
    </submittedName>
</protein>
<evidence type="ECO:0000313" key="1">
    <source>
        <dbReference type="EMBL" id="CAG8825742.1"/>
    </source>
</evidence>
<proteinExistence type="predicted"/>
<gene>
    <name evidence="1" type="ORF">GMARGA_LOCUS28924</name>
</gene>